<dbReference type="EMBL" id="CAJOBI010007175">
    <property type="protein sequence ID" value="CAF4079236.1"/>
    <property type="molecule type" value="Genomic_DNA"/>
</dbReference>
<reference evidence="1" key="1">
    <citation type="submission" date="2021-02" db="EMBL/GenBank/DDBJ databases">
        <authorList>
            <person name="Nowell W R."/>
        </authorList>
    </citation>
    <scope>NUCLEOTIDE SEQUENCE</scope>
</reference>
<comment type="caution">
    <text evidence="1">The sequence shown here is derived from an EMBL/GenBank/DDBJ whole genome shotgun (WGS) entry which is preliminary data.</text>
</comment>
<proteinExistence type="predicted"/>
<evidence type="ECO:0000313" key="1">
    <source>
        <dbReference type="EMBL" id="CAF4079236.1"/>
    </source>
</evidence>
<organism evidence="1 2">
    <name type="scientific">Rotaria magnacalcarata</name>
    <dbReference type="NCBI Taxonomy" id="392030"/>
    <lineage>
        <taxon>Eukaryota</taxon>
        <taxon>Metazoa</taxon>
        <taxon>Spiralia</taxon>
        <taxon>Gnathifera</taxon>
        <taxon>Rotifera</taxon>
        <taxon>Eurotatoria</taxon>
        <taxon>Bdelloidea</taxon>
        <taxon>Philodinida</taxon>
        <taxon>Philodinidae</taxon>
        <taxon>Rotaria</taxon>
    </lineage>
</organism>
<evidence type="ECO:0000313" key="2">
    <source>
        <dbReference type="Proteomes" id="UP000676336"/>
    </source>
</evidence>
<accession>A0A8S2PZN1</accession>
<protein>
    <submittedName>
        <fullName evidence="1">Uncharacterized protein</fullName>
    </submittedName>
</protein>
<sequence>MELVYKHTTYFDAEISKNSGDQLQPQYQQFSVWRKTHLIQGHPCIIAAYVNDADNDPDYDHIMPAIGISCYEPTSSYNPKDKLLCYNLYQLKILERELSTNDMIKQRQTCNKSTLLGGCLPYNADYGYAIFGIIDKQNVILPLRLKVDRSDEPNLSLGASPVQMQDTITVFNLVLGRNYVLLRYKSYIEVPSSGNATAFLSSRYYKRHNFRATNVIYVYADPEKILSNGTTYYRCVCVS</sequence>
<name>A0A8S2PZN1_9BILA</name>
<dbReference type="Proteomes" id="UP000676336">
    <property type="component" value="Unassembled WGS sequence"/>
</dbReference>
<dbReference type="AlphaFoldDB" id="A0A8S2PZN1"/>
<gene>
    <name evidence="1" type="ORF">SMN809_LOCUS16207</name>
</gene>